<evidence type="ECO:0000256" key="1">
    <source>
        <dbReference type="ARBA" id="ARBA00006484"/>
    </source>
</evidence>
<dbReference type="InterPro" id="IPR050259">
    <property type="entry name" value="SDR"/>
</dbReference>
<proteinExistence type="inferred from homology"/>
<dbReference type="InterPro" id="IPR036291">
    <property type="entry name" value="NAD(P)-bd_dom_sf"/>
</dbReference>
<dbReference type="PANTHER" id="PTHR42879">
    <property type="entry name" value="3-OXOACYL-(ACYL-CARRIER-PROTEIN) REDUCTASE"/>
    <property type="match status" value="1"/>
</dbReference>
<sequence>MGKLDGKVAIITGSTSGMGRDTAYLFAEEGAKVVITGRNEERAKAAVEKIKAAGGEAIYVVADTTDLSSAQKIFDATMEAYGTVDILINNAGQLSITPFMELTMEEWNQVVNVNVTIAILLGQLCAKVMKEKGKGHIINISSIAGTSARWGLTAYCTTKHAMVGLTKAMARELGPEIHVNGICPGAIHTAMLDSVGGVDAVGGMIQMSPLKRVGQGSEIASACLFLATDESSFIDGQLISVDGGVDC</sequence>
<keyword evidence="6" id="KW-1185">Reference proteome</keyword>
<dbReference type="Pfam" id="PF13561">
    <property type="entry name" value="adh_short_C2"/>
    <property type="match status" value="1"/>
</dbReference>
<keyword evidence="3" id="KW-0753">Steroid metabolism</keyword>
<dbReference type="PANTHER" id="PTHR42879:SF2">
    <property type="entry name" value="3-OXOACYL-[ACYL-CARRIER-PROTEIN] REDUCTASE FABG"/>
    <property type="match status" value="1"/>
</dbReference>
<dbReference type="InterPro" id="IPR057326">
    <property type="entry name" value="KR_dom"/>
</dbReference>
<dbReference type="InterPro" id="IPR002347">
    <property type="entry name" value="SDR_fam"/>
</dbReference>
<dbReference type="NCBIfam" id="NF005559">
    <property type="entry name" value="PRK07231.1"/>
    <property type="match status" value="1"/>
</dbReference>
<organism evidence="5 6">
    <name type="scientific">Lutispora thermophila DSM 19022</name>
    <dbReference type="NCBI Taxonomy" id="1122184"/>
    <lineage>
        <taxon>Bacteria</taxon>
        <taxon>Bacillati</taxon>
        <taxon>Bacillota</taxon>
        <taxon>Clostridia</taxon>
        <taxon>Lutisporales</taxon>
        <taxon>Lutisporaceae</taxon>
        <taxon>Lutispora</taxon>
    </lineage>
</organism>
<dbReference type="InterPro" id="IPR020904">
    <property type="entry name" value="Sc_DH/Rdtase_CS"/>
</dbReference>
<evidence type="ECO:0000313" key="6">
    <source>
        <dbReference type="Proteomes" id="UP000184442"/>
    </source>
</evidence>
<keyword evidence="2" id="KW-0560">Oxidoreductase</keyword>
<dbReference type="Gene3D" id="3.40.50.720">
    <property type="entry name" value="NAD(P)-binding Rossmann-like Domain"/>
    <property type="match status" value="1"/>
</dbReference>
<dbReference type="FunFam" id="3.40.50.720:FF:000084">
    <property type="entry name" value="Short-chain dehydrogenase reductase"/>
    <property type="match status" value="1"/>
</dbReference>
<evidence type="ECO:0000256" key="3">
    <source>
        <dbReference type="ARBA" id="ARBA00023221"/>
    </source>
</evidence>
<dbReference type="PRINTS" id="PR00080">
    <property type="entry name" value="SDRFAMILY"/>
</dbReference>
<dbReference type="EMBL" id="FQZS01000006">
    <property type="protein sequence ID" value="SHI68337.1"/>
    <property type="molecule type" value="Genomic_DNA"/>
</dbReference>
<dbReference type="CDD" id="cd05233">
    <property type="entry name" value="SDR_c"/>
    <property type="match status" value="1"/>
</dbReference>
<evidence type="ECO:0000259" key="4">
    <source>
        <dbReference type="SMART" id="SM00822"/>
    </source>
</evidence>
<gene>
    <name evidence="5" type="ORF">SAMN02745176_01019</name>
</gene>
<dbReference type="GO" id="GO:0008206">
    <property type="term" value="P:bile acid metabolic process"/>
    <property type="evidence" value="ECO:0007669"/>
    <property type="project" value="UniProtKB-ARBA"/>
</dbReference>
<reference evidence="5 6" key="1">
    <citation type="submission" date="2016-11" db="EMBL/GenBank/DDBJ databases">
        <authorList>
            <person name="Jaros S."/>
            <person name="Januszkiewicz K."/>
            <person name="Wedrychowicz H."/>
        </authorList>
    </citation>
    <scope>NUCLEOTIDE SEQUENCE [LARGE SCALE GENOMIC DNA]</scope>
    <source>
        <strain evidence="5 6">DSM 19022</strain>
    </source>
</reference>
<dbReference type="AlphaFoldDB" id="A0A1M6D4Y2"/>
<protein>
    <submittedName>
        <fullName evidence="5">3-oxoacyl-[acyl-carrier-protein] reductase</fullName>
    </submittedName>
</protein>
<dbReference type="PROSITE" id="PS00061">
    <property type="entry name" value="ADH_SHORT"/>
    <property type="match status" value="1"/>
</dbReference>
<dbReference type="OrthoDB" id="9803333at2"/>
<evidence type="ECO:0000313" key="5">
    <source>
        <dbReference type="EMBL" id="SHI68337.1"/>
    </source>
</evidence>
<dbReference type="STRING" id="1122184.SAMN02745176_01019"/>
<dbReference type="PRINTS" id="PR00081">
    <property type="entry name" value="GDHRDH"/>
</dbReference>
<dbReference type="SMART" id="SM00822">
    <property type="entry name" value="PKS_KR"/>
    <property type="match status" value="1"/>
</dbReference>
<dbReference type="GO" id="GO:0016491">
    <property type="term" value="F:oxidoreductase activity"/>
    <property type="evidence" value="ECO:0007669"/>
    <property type="project" value="UniProtKB-KW"/>
</dbReference>
<dbReference type="RefSeq" id="WP_073025150.1">
    <property type="nucleotide sequence ID" value="NZ_FQZS01000006.1"/>
</dbReference>
<dbReference type="Proteomes" id="UP000184442">
    <property type="component" value="Unassembled WGS sequence"/>
</dbReference>
<accession>A0A1M6D4Y2</accession>
<keyword evidence="3" id="KW-0443">Lipid metabolism</keyword>
<dbReference type="SUPFAM" id="SSF51735">
    <property type="entry name" value="NAD(P)-binding Rossmann-fold domains"/>
    <property type="match status" value="1"/>
</dbReference>
<evidence type="ECO:0000256" key="2">
    <source>
        <dbReference type="ARBA" id="ARBA00023002"/>
    </source>
</evidence>
<name>A0A1M6D4Y2_9FIRM</name>
<comment type="similarity">
    <text evidence="1">Belongs to the short-chain dehydrogenases/reductases (SDR) family.</text>
</comment>
<feature type="domain" description="Ketoreductase" evidence="4">
    <location>
        <begin position="7"/>
        <end position="176"/>
    </location>
</feature>